<evidence type="ECO:0000256" key="3">
    <source>
        <dbReference type="ARBA" id="ARBA00015761"/>
    </source>
</evidence>
<proteinExistence type="evidence at transcript level"/>
<dbReference type="GO" id="GO:0005031">
    <property type="term" value="F:tumor necrosis factor receptor activity"/>
    <property type="evidence" value="ECO:0000318"/>
    <property type="project" value="GO_Central"/>
</dbReference>
<evidence type="ECO:0000313" key="26">
    <source>
        <dbReference type="Proteomes" id="UP000008143"/>
    </source>
</evidence>
<dbReference type="Gene3D" id="2.10.50.10">
    <property type="entry name" value="Tumor Necrosis Factor Receptor, subunit A, domain 2"/>
    <property type="match status" value="2"/>
</dbReference>
<evidence type="ECO:0000256" key="14">
    <source>
        <dbReference type="ARBA" id="ARBA00023170"/>
    </source>
</evidence>
<dbReference type="CTD" id="355"/>
<dbReference type="KEGG" id="xtr:100124750"/>
<feature type="domain" description="TNFR-Cys" evidence="24">
    <location>
        <begin position="130"/>
        <end position="173"/>
    </location>
</feature>
<keyword evidence="15" id="KW-0325">Glycoprotein</keyword>
<dbReference type="PROSITE" id="PS50050">
    <property type="entry name" value="TNFR_NGFR_2"/>
    <property type="match status" value="2"/>
</dbReference>
<evidence type="ECO:0000256" key="17">
    <source>
        <dbReference type="ARBA" id="ARBA00030181"/>
    </source>
</evidence>
<organism evidence="25">
    <name type="scientific">Xenopus tropicalis</name>
    <name type="common">Western clawed frog</name>
    <name type="synonym">Silurana tropicalis</name>
    <dbReference type="NCBI Taxonomy" id="8364"/>
    <lineage>
        <taxon>Eukaryota</taxon>
        <taxon>Metazoa</taxon>
        <taxon>Chordata</taxon>
        <taxon>Craniata</taxon>
        <taxon>Vertebrata</taxon>
        <taxon>Euteleostomi</taxon>
        <taxon>Amphibia</taxon>
        <taxon>Batrachia</taxon>
        <taxon>Anura</taxon>
        <taxon>Pipoidea</taxon>
        <taxon>Pipidae</taxon>
        <taxon>Xenopodinae</taxon>
        <taxon>Xenopus</taxon>
        <taxon>Silurana</taxon>
    </lineage>
</organism>
<dbReference type="GO" id="GO:0009897">
    <property type="term" value="C:external side of plasma membrane"/>
    <property type="evidence" value="ECO:0000318"/>
    <property type="project" value="GO_Central"/>
</dbReference>
<dbReference type="CDD" id="cd08316">
    <property type="entry name" value="Death_FAS_TNFRSF6"/>
    <property type="match status" value="1"/>
</dbReference>
<dbReference type="Xenbase" id="XB-GENE-940178">
    <property type="gene designation" value="fas"/>
</dbReference>
<evidence type="ECO:0000256" key="16">
    <source>
        <dbReference type="ARBA" id="ARBA00023288"/>
    </source>
</evidence>
<name>A5JPX1_XENTR</name>
<dbReference type="Gene3D" id="1.10.533.10">
    <property type="entry name" value="Death Domain, Fas"/>
    <property type="match status" value="1"/>
</dbReference>
<dbReference type="GO" id="GO:0005516">
    <property type="term" value="F:calmodulin binding"/>
    <property type="evidence" value="ECO:0007669"/>
    <property type="project" value="UniProtKB-KW"/>
</dbReference>
<keyword evidence="13" id="KW-1015">Disulfide bond</keyword>
<dbReference type="InterPro" id="IPR033999">
    <property type="entry name" value="TNFRSF6_N"/>
</dbReference>
<dbReference type="GeneID" id="100124750"/>
<dbReference type="PANTHER" id="PTHR46874:SF1">
    <property type="entry name" value="TUMOR NECROSIS FACTOR RECEPTOR SUPERFAMILY MEMBER 6"/>
    <property type="match status" value="1"/>
</dbReference>
<evidence type="ECO:0000256" key="1">
    <source>
        <dbReference type="ARBA" id="ARBA00004251"/>
    </source>
</evidence>
<gene>
    <name evidence="27 28" type="primary">fas</name>
    <name evidence="27" type="synonym">alps1a</name>
    <name evidence="27" type="synonym">apo-1</name>
    <name evidence="27" type="synonym">apt1</name>
    <name evidence="27" type="synonym">cd95</name>
    <name evidence="25" type="synonym">Fas</name>
    <name evidence="27" type="synonym">fas1</name>
    <name evidence="27" type="synonym">fastm</name>
    <name evidence="27" type="synonym">tnfrsf6</name>
</gene>
<dbReference type="GO" id="GO:0006924">
    <property type="term" value="P:activation-induced cell death of T cells"/>
    <property type="evidence" value="ECO:0000318"/>
    <property type="project" value="GO_Central"/>
</dbReference>
<dbReference type="PROSITE" id="PS00652">
    <property type="entry name" value="TNFR_NGFR_1"/>
    <property type="match status" value="1"/>
</dbReference>
<comment type="subcellular location">
    <subcellularLocation>
        <location evidence="1">Cell membrane</location>
        <topology evidence="1">Single-pass type I membrane protein</topology>
    </subcellularLocation>
    <subcellularLocation>
        <location evidence="2">Membrane raft</location>
    </subcellularLocation>
</comment>
<dbReference type="GO" id="GO:0097049">
    <property type="term" value="P:motor neuron apoptotic process"/>
    <property type="evidence" value="ECO:0000318"/>
    <property type="project" value="GO_Central"/>
</dbReference>
<evidence type="ECO:0000256" key="7">
    <source>
        <dbReference type="ARBA" id="ARBA00022729"/>
    </source>
</evidence>
<dbReference type="SUPFAM" id="SSF57586">
    <property type="entry name" value="TNF receptor-like"/>
    <property type="match status" value="2"/>
</dbReference>
<evidence type="ECO:0000256" key="2">
    <source>
        <dbReference type="ARBA" id="ARBA00004285"/>
    </source>
</evidence>
<dbReference type="AlphaFoldDB" id="A5JPX1"/>
<keyword evidence="8" id="KW-0677">Repeat</keyword>
<dbReference type="InterPro" id="IPR000488">
    <property type="entry name" value="Death_dom"/>
</dbReference>
<dbReference type="PRINTS" id="PR01680">
    <property type="entry name" value="TNFACTORR6"/>
</dbReference>
<evidence type="ECO:0000256" key="10">
    <source>
        <dbReference type="ARBA" id="ARBA00022989"/>
    </source>
</evidence>
<evidence type="ECO:0000256" key="5">
    <source>
        <dbReference type="ARBA" id="ARBA00022692"/>
    </source>
</evidence>
<evidence type="ECO:0000313" key="25">
    <source>
        <dbReference type="EMBL" id="ABQ51095.1"/>
    </source>
</evidence>
<keyword evidence="26" id="KW-1185">Reference proteome</keyword>
<keyword evidence="14 25" id="KW-0675">Receptor</keyword>
<reference evidence="27" key="4">
    <citation type="submission" date="2025-04" db="UniProtKB">
        <authorList>
            <consortium name="RefSeq"/>
        </authorList>
    </citation>
    <scope>IDENTIFICATION</scope>
</reference>
<dbReference type="InterPro" id="IPR001368">
    <property type="entry name" value="TNFR/NGFR_Cys_rich_reg"/>
</dbReference>
<evidence type="ECO:0000256" key="18">
    <source>
        <dbReference type="ARBA" id="ARBA00032338"/>
    </source>
</evidence>
<dbReference type="EMBL" id="EF555573">
    <property type="protein sequence ID" value="ABQ51095.1"/>
    <property type="molecule type" value="mRNA"/>
</dbReference>
<evidence type="ECO:0000256" key="4">
    <source>
        <dbReference type="ARBA" id="ARBA00022475"/>
    </source>
</evidence>
<keyword evidence="12" id="KW-0564">Palmitate</keyword>
<dbReference type="AGR" id="Xenbase:XB-GENE-940178"/>
<evidence type="ECO:0000259" key="23">
    <source>
        <dbReference type="PROSITE" id="PS50017"/>
    </source>
</evidence>
<evidence type="ECO:0000256" key="6">
    <source>
        <dbReference type="ARBA" id="ARBA00022703"/>
    </source>
</evidence>
<dbReference type="PROSITE" id="PS50017">
    <property type="entry name" value="DEATH_DOMAIN"/>
    <property type="match status" value="1"/>
</dbReference>
<evidence type="ECO:0000256" key="20">
    <source>
        <dbReference type="PROSITE-ProRule" id="PRU00206"/>
    </source>
</evidence>
<keyword evidence="7 22" id="KW-0732">Signal</keyword>
<comment type="caution">
    <text evidence="20">Lacks conserved residue(s) required for the propagation of feature annotation.</text>
</comment>
<evidence type="ECO:0000256" key="15">
    <source>
        <dbReference type="ARBA" id="ARBA00023180"/>
    </source>
</evidence>
<evidence type="ECO:0000256" key="9">
    <source>
        <dbReference type="ARBA" id="ARBA00022860"/>
    </source>
</evidence>
<dbReference type="GO" id="GO:0031265">
    <property type="term" value="C:CD95 death-inducing signaling complex"/>
    <property type="evidence" value="ECO:0000318"/>
    <property type="project" value="GO_Central"/>
</dbReference>
<keyword evidence="16" id="KW-0449">Lipoprotein</keyword>
<dbReference type="GO" id="GO:0045121">
    <property type="term" value="C:membrane raft"/>
    <property type="evidence" value="ECO:0000318"/>
    <property type="project" value="GO_Central"/>
</dbReference>
<evidence type="ECO:0000256" key="8">
    <source>
        <dbReference type="ARBA" id="ARBA00022737"/>
    </source>
</evidence>
<evidence type="ECO:0000256" key="13">
    <source>
        <dbReference type="ARBA" id="ARBA00023157"/>
    </source>
</evidence>
<dbReference type="InterPro" id="IPR011029">
    <property type="entry name" value="DEATH-like_dom_sf"/>
</dbReference>
<keyword evidence="11 21" id="KW-0472">Membrane</keyword>
<keyword evidence="4" id="KW-1003">Cell membrane</keyword>
<accession>A5JPX1</accession>
<dbReference type="GO" id="GO:0032872">
    <property type="term" value="P:regulation of stress-activated MAPK cascade"/>
    <property type="evidence" value="ECO:0000318"/>
    <property type="project" value="GO_Central"/>
</dbReference>
<dbReference type="GO" id="GO:0097527">
    <property type="term" value="P:necroptotic signaling pathway"/>
    <property type="evidence" value="ECO:0000318"/>
    <property type="project" value="GO_Central"/>
</dbReference>
<evidence type="ECO:0000256" key="21">
    <source>
        <dbReference type="SAM" id="Phobius"/>
    </source>
</evidence>
<feature type="transmembrane region" description="Helical" evidence="21">
    <location>
        <begin position="179"/>
        <end position="199"/>
    </location>
</feature>
<reference evidence="25" key="3">
    <citation type="submission" date="2007-04" db="EMBL/GenBank/DDBJ databases">
        <title>Identification and characterization of amphibian Fas.</title>
        <authorList>
            <person name="Sakamaki K."/>
            <person name="Nozaki M."/>
        </authorList>
    </citation>
    <scope>NUCLEOTIDE SEQUENCE</scope>
    <source>
        <tissue evidence="25">Small intestine</tissue>
    </source>
</reference>
<evidence type="ECO:0000313" key="28">
    <source>
        <dbReference type="Xenbase" id="XB-GENE-940178"/>
    </source>
</evidence>
<feature type="repeat" description="TNFR-Cys" evidence="20">
    <location>
        <begin position="130"/>
        <end position="173"/>
    </location>
</feature>
<feature type="repeat" description="TNFR-Cys" evidence="20">
    <location>
        <begin position="86"/>
        <end position="129"/>
    </location>
</feature>
<dbReference type="Pfam" id="PF00020">
    <property type="entry name" value="TNFR_c6"/>
    <property type="match status" value="1"/>
</dbReference>
<dbReference type="Pfam" id="PF00531">
    <property type="entry name" value="Death"/>
    <property type="match status" value="1"/>
</dbReference>
<evidence type="ECO:0000256" key="12">
    <source>
        <dbReference type="ARBA" id="ARBA00023139"/>
    </source>
</evidence>
<dbReference type="OMA" id="RDTKCRC"/>
<feature type="domain" description="Death" evidence="23">
    <location>
        <begin position="250"/>
        <end position="314"/>
    </location>
</feature>
<dbReference type="GO" id="GO:0006955">
    <property type="term" value="P:immune response"/>
    <property type="evidence" value="ECO:0007669"/>
    <property type="project" value="InterPro"/>
</dbReference>
<dbReference type="InterPro" id="IPR008063">
    <property type="entry name" value="Fas_rcpt"/>
</dbReference>
<dbReference type="SUPFAM" id="SSF47986">
    <property type="entry name" value="DEATH domain"/>
    <property type="match status" value="1"/>
</dbReference>
<evidence type="ECO:0000256" key="19">
    <source>
        <dbReference type="ARBA" id="ARBA00032502"/>
    </source>
</evidence>
<dbReference type="Reactome" id="R-XTR-75157">
    <property type="pathway name" value="FasL/ CD95L signaling"/>
</dbReference>
<evidence type="ECO:0000313" key="27">
    <source>
        <dbReference type="RefSeq" id="NP_001096199.1"/>
    </source>
</evidence>
<dbReference type="PANTHER" id="PTHR46874">
    <property type="entry name" value="TUMOR NECROSIS FACTOR RECEPTOR SUPERFAMILY MEMBER 6"/>
    <property type="match status" value="1"/>
</dbReference>
<feature type="domain" description="TNFR-Cys" evidence="24">
    <location>
        <begin position="86"/>
        <end position="129"/>
    </location>
</feature>
<keyword evidence="5 21" id="KW-0812">Transmembrane</keyword>
<dbReference type="SMART" id="SM00005">
    <property type="entry name" value="DEATH"/>
    <property type="match status" value="1"/>
</dbReference>
<evidence type="ECO:0000259" key="24">
    <source>
        <dbReference type="PROSITE" id="PS50050"/>
    </source>
</evidence>
<reference evidence="25 27" key="2">
    <citation type="journal article" date="2007" name="BMC Genomics">
        <title>The evolutionary conservation of the core components necessary for the extrinsic apoptotic signaling pathway, in Medaka fish.</title>
        <authorList>
            <person name="Sakamaki K."/>
            <person name="Nozaki M."/>
            <person name="Kominami K."/>
            <person name="Satou Y."/>
        </authorList>
    </citation>
    <scope>NUCLEOTIDE SEQUENCE</scope>
    <source>
        <tissue evidence="25">Small intestine</tissue>
    </source>
</reference>
<keyword evidence="9" id="KW-0112">Calmodulin-binding</keyword>
<evidence type="ECO:0000256" key="11">
    <source>
        <dbReference type="ARBA" id="ARBA00023136"/>
    </source>
</evidence>
<feature type="chain" id="PRO_5033207192" description="Tumor necrosis factor receptor superfamily member 6" evidence="22 27">
    <location>
        <begin position="22"/>
        <end position="320"/>
    </location>
</feature>
<protein>
    <recommendedName>
        <fullName evidence="3">Tumor necrosis factor receptor superfamily member 6</fullName>
    </recommendedName>
    <alternativeName>
        <fullName evidence="18">Apo-1 antigen</fullName>
    </alternativeName>
    <alternativeName>
        <fullName evidence="19">Apoptosis-mediating surface antigen FAS</fullName>
    </alternativeName>
    <alternativeName>
        <fullName evidence="17">FASLG receptor</fullName>
    </alternativeName>
</protein>
<feature type="signal peptide" evidence="22">
    <location>
        <begin position="1"/>
        <end position="21"/>
    </location>
</feature>
<evidence type="ECO:0000256" key="22">
    <source>
        <dbReference type="SAM" id="SignalP"/>
    </source>
</evidence>
<dbReference type="Proteomes" id="UP000008143">
    <property type="component" value="Chromosome 7"/>
</dbReference>
<dbReference type="RefSeq" id="NP_001096199.1">
    <property type="nucleotide sequence ID" value="NM_001102729.1"/>
</dbReference>
<dbReference type="SMART" id="SM00208">
    <property type="entry name" value="TNFR"/>
    <property type="match status" value="3"/>
</dbReference>
<sequence length="320" mass="36084">MLLPWICLFIALAAERNSASAINNIGDTSPAYTGKPSAPLRRFFKRELKCEDGEYPGNQYCCKNCPAGTYVENDCQENHQKPNCQPCTDGKDYMDKPNGYHQCLLCKRCDPEQGEDVHSPCTVFRNTVCKCKVNFFCGTNSTQDPRSCDHCQPCTQCEKGVAESCTETRDTVCNKGSRYRWGLLAALILVAVGAGLLCVRCRQKPRPIYQPPTLTPLVKPYPSHLEDIDLETPLQDLADIMLHDDVVKCVRRMGLSNPTIDDIKNTNGQGREGRYQLLRSWYVQYGQMGALRHLIKTLRDQGLNKPADDFIDILNRRVQP</sequence>
<dbReference type="OrthoDB" id="8848202at2759"/>
<reference evidence="27" key="1">
    <citation type="journal article" date="2002" name="Dev. Dyn.">
        <title>Genetic and genomic tools for Xenopus research: The NIH Xenopus initiative.</title>
        <authorList>
            <person name="Klein S.L."/>
            <person name="Strausberg R.L."/>
            <person name="Wagner L."/>
            <person name="Pontius J."/>
            <person name="Clifton S.W."/>
            <person name="Richardson P."/>
        </authorList>
    </citation>
    <scope>NUCLEOTIDE SEQUENCE</scope>
</reference>
<keyword evidence="10 21" id="KW-1133">Transmembrane helix</keyword>
<dbReference type="CDD" id="cd10579">
    <property type="entry name" value="TNFRSF6"/>
    <property type="match status" value="1"/>
</dbReference>
<dbReference type="GO" id="GO:0043066">
    <property type="term" value="P:negative regulation of apoptotic process"/>
    <property type="evidence" value="ECO:0000318"/>
    <property type="project" value="GO_Central"/>
</dbReference>
<keyword evidence="6" id="KW-0053">Apoptosis</keyword>
<dbReference type="InterPro" id="IPR033998">
    <property type="entry name" value="TNFRSF6_death"/>
</dbReference>